<protein>
    <recommendedName>
        <fullName evidence="3">SET domain-containing protein</fullName>
    </recommendedName>
</protein>
<evidence type="ECO:0000313" key="1">
    <source>
        <dbReference type="EMBL" id="VDN24644.1"/>
    </source>
</evidence>
<dbReference type="Gene3D" id="1.25.40.10">
    <property type="entry name" value="Tetratricopeptide repeat domain"/>
    <property type="match status" value="1"/>
</dbReference>
<sequence>MVPTSTLRPPSSLGEAKHSYINELMPRSMRREILKRDYNFDCACEGCTDEERNARMEGWCCEQCKDGWLPPKEDSKCTICDWKLTRDHYEVCRLAEETAKSGNKVLLADQYKHEAKLKMANTMMPVFEGALYTYNVLRVPSLRTLYEKAVLEKK</sequence>
<proteinExistence type="predicted"/>
<dbReference type="AlphaFoldDB" id="A0A3P7M5J2"/>
<organism evidence="1 2">
    <name type="scientific">Cylicostephanus goldi</name>
    <name type="common">Nematode worm</name>
    <dbReference type="NCBI Taxonomy" id="71465"/>
    <lineage>
        <taxon>Eukaryota</taxon>
        <taxon>Metazoa</taxon>
        <taxon>Ecdysozoa</taxon>
        <taxon>Nematoda</taxon>
        <taxon>Chromadorea</taxon>
        <taxon>Rhabditida</taxon>
        <taxon>Rhabditina</taxon>
        <taxon>Rhabditomorpha</taxon>
        <taxon>Strongyloidea</taxon>
        <taxon>Strongylidae</taxon>
        <taxon>Cylicostephanus</taxon>
    </lineage>
</organism>
<evidence type="ECO:0000313" key="2">
    <source>
        <dbReference type="Proteomes" id="UP000271889"/>
    </source>
</evidence>
<dbReference type="EMBL" id="UYRV01108764">
    <property type="protein sequence ID" value="VDN24644.1"/>
    <property type="molecule type" value="Genomic_DNA"/>
</dbReference>
<keyword evidence="2" id="KW-1185">Reference proteome</keyword>
<reference evidence="1 2" key="1">
    <citation type="submission" date="2018-11" db="EMBL/GenBank/DDBJ databases">
        <authorList>
            <consortium name="Pathogen Informatics"/>
        </authorList>
    </citation>
    <scope>NUCLEOTIDE SEQUENCE [LARGE SCALE GENOMIC DNA]</scope>
</reference>
<name>A0A3P7M5J2_CYLGO</name>
<dbReference type="OrthoDB" id="265717at2759"/>
<dbReference type="Proteomes" id="UP000271889">
    <property type="component" value="Unassembled WGS sequence"/>
</dbReference>
<dbReference type="InterPro" id="IPR011990">
    <property type="entry name" value="TPR-like_helical_dom_sf"/>
</dbReference>
<evidence type="ECO:0008006" key="3">
    <source>
        <dbReference type="Google" id="ProtNLM"/>
    </source>
</evidence>
<gene>
    <name evidence="1" type="ORF">CGOC_LOCUS9882</name>
</gene>
<accession>A0A3P7M5J2</accession>